<sequence length="145" mass="15891">MKWVARPPKGRNQQQNQTQATNIIQDIMQNYKTVIVDHGITDGSKKLELLDENVMERELCSSEGMVNANSASNIALSNNLSGANYLKEGIIGLLGSSADGKYALDNQPKLDSDYASKMQSETPSLLDNPSPSISRTPPKNVHNKF</sequence>
<proteinExistence type="predicted"/>
<evidence type="ECO:0000313" key="3">
    <source>
        <dbReference type="Proteomes" id="UP000823775"/>
    </source>
</evidence>
<name>A0ABS8RIQ7_DATST</name>
<feature type="compositionally biased region" description="Polar residues" evidence="1">
    <location>
        <begin position="117"/>
        <end position="137"/>
    </location>
</feature>
<protein>
    <submittedName>
        <fullName evidence="2">Uncharacterized protein</fullName>
    </submittedName>
</protein>
<gene>
    <name evidence="2" type="ORF">HAX54_014475</name>
</gene>
<accession>A0ABS8RIQ7</accession>
<evidence type="ECO:0000256" key="1">
    <source>
        <dbReference type="SAM" id="MobiDB-lite"/>
    </source>
</evidence>
<reference evidence="2 3" key="1">
    <citation type="journal article" date="2021" name="BMC Genomics">
        <title>Datura genome reveals duplications of psychoactive alkaloid biosynthetic genes and high mutation rate following tissue culture.</title>
        <authorList>
            <person name="Rajewski A."/>
            <person name="Carter-House D."/>
            <person name="Stajich J."/>
            <person name="Litt A."/>
        </authorList>
    </citation>
    <scope>NUCLEOTIDE SEQUENCE [LARGE SCALE GENOMIC DNA]</scope>
    <source>
        <strain evidence="2">AR-01</strain>
    </source>
</reference>
<dbReference type="Proteomes" id="UP000823775">
    <property type="component" value="Unassembled WGS sequence"/>
</dbReference>
<feature type="region of interest" description="Disordered" evidence="1">
    <location>
        <begin position="114"/>
        <end position="145"/>
    </location>
</feature>
<comment type="caution">
    <text evidence="2">The sequence shown here is derived from an EMBL/GenBank/DDBJ whole genome shotgun (WGS) entry which is preliminary data.</text>
</comment>
<dbReference type="EMBL" id="JACEIK010000019">
    <property type="protein sequence ID" value="MCD7446704.1"/>
    <property type="molecule type" value="Genomic_DNA"/>
</dbReference>
<evidence type="ECO:0000313" key="2">
    <source>
        <dbReference type="EMBL" id="MCD7446704.1"/>
    </source>
</evidence>
<keyword evidence="3" id="KW-1185">Reference proteome</keyword>
<organism evidence="2 3">
    <name type="scientific">Datura stramonium</name>
    <name type="common">Jimsonweed</name>
    <name type="synonym">Common thornapple</name>
    <dbReference type="NCBI Taxonomy" id="4076"/>
    <lineage>
        <taxon>Eukaryota</taxon>
        <taxon>Viridiplantae</taxon>
        <taxon>Streptophyta</taxon>
        <taxon>Embryophyta</taxon>
        <taxon>Tracheophyta</taxon>
        <taxon>Spermatophyta</taxon>
        <taxon>Magnoliopsida</taxon>
        <taxon>eudicotyledons</taxon>
        <taxon>Gunneridae</taxon>
        <taxon>Pentapetalae</taxon>
        <taxon>asterids</taxon>
        <taxon>lamiids</taxon>
        <taxon>Solanales</taxon>
        <taxon>Solanaceae</taxon>
        <taxon>Solanoideae</taxon>
        <taxon>Datureae</taxon>
        <taxon>Datura</taxon>
    </lineage>
</organism>